<dbReference type="Pfam" id="PF00588">
    <property type="entry name" value="SpoU_methylase"/>
    <property type="match status" value="1"/>
</dbReference>
<dbReference type="CDD" id="cd18109">
    <property type="entry name" value="SpoU-like_RNA-MTase"/>
    <property type="match status" value="1"/>
</dbReference>
<dbReference type="InterPro" id="IPR051259">
    <property type="entry name" value="rRNA_Methyltransferase"/>
</dbReference>
<evidence type="ECO:0000256" key="2">
    <source>
        <dbReference type="ARBA" id="ARBA00022603"/>
    </source>
</evidence>
<dbReference type="GO" id="GO:0008168">
    <property type="term" value="F:methyltransferase activity"/>
    <property type="evidence" value="ECO:0007669"/>
    <property type="project" value="UniProtKB-KW"/>
</dbReference>
<dbReference type="PANTHER" id="PTHR43191:SF2">
    <property type="entry name" value="RRNA METHYLTRANSFERASE 3, MITOCHONDRIAL"/>
    <property type="match status" value="1"/>
</dbReference>
<evidence type="ECO:0000256" key="1">
    <source>
        <dbReference type="ARBA" id="ARBA00007228"/>
    </source>
</evidence>
<dbReference type="InterPro" id="IPR029028">
    <property type="entry name" value="Alpha/beta_knot_MTases"/>
</dbReference>
<dbReference type="Gene3D" id="3.30.1330.30">
    <property type="match status" value="1"/>
</dbReference>
<evidence type="ECO:0000256" key="3">
    <source>
        <dbReference type="ARBA" id="ARBA00022679"/>
    </source>
</evidence>
<gene>
    <name evidence="6" type="ORF">GCM10022393_04940</name>
</gene>
<accession>A0ABP7XAI8</accession>
<dbReference type="InterPro" id="IPR029026">
    <property type="entry name" value="tRNA_m1G_MTases_N"/>
</dbReference>
<dbReference type="GO" id="GO:0032259">
    <property type="term" value="P:methylation"/>
    <property type="evidence" value="ECO:0007669"/>
    <property type="project" value="UniProtKB-KW"/>
</dbReference>
<organism evidence="6 7">
    <name type="scientific">Aquimarina addita</name>
    <dbReference type="NCBI Taxonomy" id="870485"/>
    <lineage>
        <taxon>Bacteria</taxon>
        <taxon>Pseudomonadati</taxon>
        <taxon>Bacteroidota</taxon>
        <taxon>Flavobacteriia</taxon>
        <taxon>Flavobacteriales</taxon>
        <taxon>Flavobacteriaceae</taxon>
        <taxon>Aquimarina</taxon>
    </lineage>
</organism>
<sequence>MLHEIKKLVVIITNTIFAKKCFNTDLLLCQKYIICMVSKNQKKLIKSLHQKKYRKQHELFVAEGKKVIKELIDADLKLHSIFTTEATHFKTPENLTFISTEDELKSISFLSTPQVALAIFYIPKVNDFETKGLTLMLDDIRDPGNLGTIIRLCDWFGITNLICSEQTVDCYNPKVVQATMGSITRVHIRYMDLQTVISDMKKDVPVFGTFMDGNSIYAEHLPTDGVIIMGNEANGICAEIENLVTHRITIPQFGNMQKTESLNVATAAAIVLNEFRRG</sequence>
<dbReference type="InterPro" id="IPR001537">
    <property type="entry name" value="SpoU_MeTrfase"/>
</dbReference>
<dbReference type="Proteomes" id="UP001500459">
    <property type="component" value="Unassembled WGS sequence"/>
</dbReference>
<dbReference type="SUPFAM" id="SSF75217">
    <property type="entry name" value="alpha/beta knot"/>
    <property type="match status" value="1"/>
</dbReference>
<keyword evidence="3" id="KW-0808">Transferase</keyword>
<name>A0ABP7XAI8_9FLAO</name>
<keyword evidence="7" id="KW-1185">Reference proteome</keyword>
<evidence type="ECO:0000259" key="4">
    <source>
        <dbReference type="Pfam" id="PF00588"/>
    </source>
</evidence>
<keyword evidence="2 6" id="KW-0489">Methyltransferase</keyword>
<evidence type="ECO:0000259" key="5">
    <source>
        <dbReference type="Pfam" id="PF22435"/>
    </source>
</evidence>
<dbReference type="InterPro" id="IPR053888">
    <property type="entry name" value="MRM3-like_sub_bind"/>
</dbReference>
<dbReference type="Pfam" id="PF22435">
    <property type="entry name" value="MRM3-like_sub_bind"/>
    <property type="match status" value="1"/>
</dbReference>
<feature type="domain" description="tRNA/rRNA methyltransferase SpoU type" evidence="4">
    <location>
        <begin position="133"/>
        <end position="272"/>
    </location>
</feature>
<feature type="domain" description="MRM3-like substrate binding" evidence="5">
    <location>
        <begin position="43"/>
        <end position="118"/>
    </location>
</feature>
<evidence type="ECO:0000313" key="7">
    <source>
        <dbReference type="Proteomes" id="UP001500459"/>
    </source>
</evidence>
<dbReference type="Gene3D" id="3.40.1280.10">
    <property type="match status" value="1"/>
</dbReference>
<reference evidence="7" key="1">
    <citation type="journal article" date="2019" name="Int. J. Syst. Evol. Microbiol.">
        <title>The Global Catalogue of Microorganisms (GCM) 10K type strain sequencing project: providing services to taxonomists for standard genome sequencing and annotation.</title>
        <authorList>
            <consortium name="The Broad Institute Genomics Platform"/>
            <consortium name="The Broad Institute Genome Sequencing Center for Infectious Disease"/>
            <person name="Wu L."/>
            <person name="Ma J."/>
        </authorList>
    </citation>
    <scope>NUCLEOTIDE SEQUENCE [LARGE SCALE GENOMIC DNA]</scope>
    <source>
        <strain evidence="7">JCM 17106</strain>
    </source>
</reference>
<comment type="similarity">
    <text evidence="1">Belongs to the class IV-like SAM-binding methyltransferase superfamily. RNA methyltransferase TrmH family.</text>
</comment>
<dbReference type="PANTHER" id="PTHR43191">
    <property type="entry name" value="RRNA METHYLTRANSFERASE 3"/>
    <property type="match status" value="1"/>
</dbReference>
<dbReference type="EMBL" id="BAABCW010000001">
    <property type="protein sequence ID" value="GAA4108674.1"/>
    <property type="molecule type" value="Genomic_DNA"/>
</dbReference>
<dbReference type="SUPFAM" id="SSF55315">
    <property type="entry name" value="L30e-like"/>
    <property type="match status" value="1"/>
</dbReference>
<comment type="caution">
    <text evidence="6">The sequence shown here is derived from an EMBL/GenBank/DDBJ whole genome shotgun (WGS) entry which is preliminary data.</text>
</comment>
<protein>
    <submittedName>
        <fullName evidence="6">RNA methyltransferase</fullName>
    </submittedName>
</protein>
<evidence type="ECO:0000313" key="6">
    <source>
        <dbReference type="EMBL" id="GAA4108674.1"/>
    </source>
</evidence>
<dbReference type="InterPro" id="IPR029064">
    <property type="entry name" value="Ribosomal_eL30-like_sf"/>
</dbReference>
<proteinExistence type="inferred from homology"/>